<dbReference type="GO" id="GO:0036297">
    <property type="term" value="P:interstrand cross-link repair"/>
    <property type="evidence" value="ECO:0007669"/>
    <property type="project" value="InterPro"/>
</dbReference>
<reference evidence="1" key="1">
    <citation type="submission" date="2025-08" db="UniProtKB">
        <authorList>
            <consortium name="Ensembl"/>
        </authorList>
    </citation>
    <scope>IDENTIFICATION</scope>
</reference>
<dbReference type="GO" id="GO:2000042">
    <property type="term" value="P:negative regulation of double-strand break repair via homologous recombination"/>
    <property type="evidence" value="ECO:0007669"/>
    <property type="project" value="TreeGrafter"/>
</dbReference>
<name>A0A8C1B6J0_CYPCA</name>
<protein>
    <submittedName>
        <fullName evidence="1">FA complementation group B</fullName>
    </submittedName>
</protein>
<dbReference type="PANTHER" id="PTHR28450:SF1">
    <property type="entry name" value="FANCONI ANEMIA GROUP B PROTEIN"/>
    <property type="match status" value="1"/>
</dbReference>
<dbReference type="Proteomes" id="UP001108240">
    <property type="component" value="Unplaced"/>
</dbReference>
<dbReference type="GO" id="GO:1905168">
    <property type="term" value="P:positive regulation of double-strand break repair via homologous recombination"/>
    <property type="evidence" value="ECO:0007669"/>
    <property type="project" value="TreeGrafter"/>
</dbReference>
<proteinExistence type="predicted"/>
<accession>A0A8C1B6J0</accession>
<dbReference type="AlphaFoldDB" id="A0A8C1B6J0"/>
<dbReference type="InterPro" id="IPR033333">
    <property type="entry name" value="FANCB"/>
</dbReference>
<evidence type="ECO:0000313" key="2">
    <source>
        <dbReference type="Proteomes" id="UP001108240"/>
    </source>
</evidence>
<dbReference type="PANTHER" id="PTHR28450">
    <property type="entry name" value="FANCONI ANEMIA GROUP B PROTEIN"/>
    <property type="match status" value="1"/>
</dbReference>
<organism evidence="1 2">
    <name type="scientific">Cyprinus carpio carpio</name>
    <dbReference type="NCBI Taxonomy" id="630221"/>
    <lineage>
        <taxon>Eukaryota</taxon>
        <taxon>Metazoa</taxon>
        <taxon>Chordata</taxon>
        <taxon>Craniata</taxon>
        <taxon>Vertebrata</taxon>
        <taxon>Euteleostomi</taxon>
        <taxon>Actinopterygii</taxon>
        <taxon>Neopterygii</taxon>
        <taxon>Teleostei</taxon>
        <taxon>Ostariophysi</taxon>
        <taxon>Cypriniformes</taxon>
        <taxon>Cyprinidae</taxon>
        <taxon>Cyprininae</taxon>
        <taxon>Cyprinus</taxon>
    </lineage>
</organism>
<accession>A0A8C1M6E4</accession>
<reference evidence="1" key="2">
    <citation type="submission" date="2025-09" db="UniProtKB">
        <authorList>
            <consortium name="Ensembl"/>
        </authorList>
    </citation>
    <scope>IDENTIFICATION</scope>
</reference>
<dbReference type="OMA" id="LAFHRVC"/>
<keyword evidence="2" id="KW-1185">Reference proteome</keyword>
<evidence type="ECO:0000313" key="1">
    <source>
        <dbReference type="Ensembl" id="ENSCCRP00000027697.2"/>
    </source>
</evidence>
<sequence>MAAERCVKMLAVKGEVLAFQCKSFSSKTRDHRKGSEVSFYSLSFTRDSQSFSVRDRNPSLIHKDSSAETDVVHCCSALDIQQRQKVPCVLLRLCKKRTSAFKYMLYSICTSTEAKLHAEFVLPYEMRDNISILLGPTLIWSHENSVFYTSSQTRGVKEVPVPITVNFIGELPLHQRKLVVQGAQNMPSDQSKVKNILYFIEDGRTLNSVCLVPDAYSSVIRCMLVLSAEEVHAGLRSAVLAATSMKQLVRFENGLPLDVCLLPYEQPLSIRVIHTLKNDDLVVVTFIEGNVCAVWKDTFQMAGCWTGVRLLLVDDFMGCGTDQMLLVFESSSAEPLSSFLLTDLCAVTYSCGRSDGEELNTSDAAQENHLLMVQALESRLQSGLSVLEDLQRDVEVKDRLLQQSLVALTDLVSGREHAISSPEQEGLVSLWDEDDDDDGAGDEEDDGMQTECAEAPLKLHRVWQRVIGQSLIVGVVLTSTNNTSVMNISASIVLDSHQTGAAPVLNTKTVILPYPVAHGPSPVKIRRSDCSADSSGSRLALVAVTDAAPLLTSGCVRCPIMLHYSSKESPGSAAGECARVSQHCGEISLDLKDISMGKLHPRLLQEHRLNTDEAREDLLSLLALLDVCFFRLECPGHTLVDVQGWLQESLHFERLEIDPRFTADPSSVSLFRWEQSSPFQGVLSVYCRDELSLLHFLHALCDFLPVSHDLQPLERPRLCAGPLAQTLQTEIHTVTQEASSVLRSDEGVRRGEAESQTLHTLREEWLKERGRCNERLRPLLDETRYSRLIERMIHAQLDADEAALIEAPRLMFWSVM</sequence>
<dbReference type="GeneTree" id="ENSGT00390000009885"/>
<dbReference type="Ensembl" id="ENSCCRT00000030079.2">
    <property type="protein sequence ID" value="ENSCCRP00000027697.2"/>
    <property type="gene ID" value="ENSCCRG00000015020.2"/>
</dbReference>
<dbReference type="GO" id="GO:0043240">
    <property type="term" value="C:Fanconi anaemia nuclear complex"/>
    <property type="evidence" value="ECO:0007669"/>
    <property type="project" value="InterPro"/>
</dbReference>
<dbReference type="GO" id="GO:1990414">
    <property type="term" value="P:replication-born double-strand break repair via sister chromatid exchange"/>
    <property type="evidence" value="ECO:0007669"/>
    <property type="project" value="TreeGrafter"/>
</dbReference>